<sequence>LGKRKGGSMRGLGGGGGGGDGDSGGGAGGWLVGRFGGGCIGVVPSVRRQEGHRHTDRIRPHQSILRVQGHRPTNYPGLIDARQWRKKSSILFPGSLFTSPVAPLCFRFWLPCVFFRVASIAIDTRISEFVKRIIFARSK</sequence>
<gene>
    <name evidence="2" type="ORF">ALC60_10261</name>
</gene>
<evidence type="ECO:0000256" key="1">
    <source>
        <dbReference type="SAM" id="MobiDB-lite"/>
    </source>
</evidence>
<feature type="non-terminal residue" evidence="2">
    <location>
        <position position="1"/>
    </location>
</feature>
<evidence type="ECO:0000313" key="3">
    <source>
        <dbReference type="Proteomes" id="UP000075809"/>
    </source>
</evidence>
<proteinExistence type="predicted"/>
<reference evidence="2 3" key="1">
    <citation type="submission" date="2015-09" db="EMBL/GenBank/DDBJ databases">
        <title>Trachymyrmex zeteki WGS genome.</title>
        <authorList>
            <person name="Nygaard S."/>
            <person name="Hu H."/>
            <person name="Boomsma J."/>
            <person name="Zhang G."/>
        </authorList>
    </citation>
    <scope>NUCLEOTIDE SEQUENCE [LARGE SCALE GENOMIC DNA]</scope>
    <source>
        <strain evidence="2">Tzet28-1</strain>
        <tissue evidence="2">Whole body</tissue>
    </source>
</reference>
<dbReference type="EMBL" id="KQ982794">
    <property type="protein sequence ID" value="KYQ50622.1"/>
    <property type="molecule type" value="Genomic_DNA"/>
</dbReference>
<evidence type="ECO:0000313" key="2">
    <source>
        <dbReference type="EMBL" id="KYQ50622.1"/>
    </source>
</evidence>
<dbReference type="Proteomes" id="UP000075809">
    <property type="component" value="Unassembled WGS sequence"/>
</dbReference>
<protein>
    <submittedName>
        <fullName evidence="2">Uncharacterized protein</fullName>
    </submittedName>
</protein>
<keyword evidence="3" id="KW-1185">Reference proteome</keyword>
<name>A0A151WRT4_9HYME</name>
<feature type="compositionally biased region" description="Gly residues" evidence="1">
    <location>
        <begin position="8"/>
        <end position="20"/>
    </location>
</feature>
<feature type="region of interest" description="Disordered" evidence="1">
    <location>
        <begin position="1"/>
        <end position="20"/>
    </location>
</feature>
<accession>A0A151WRT4</accession>
<dbReference type="AlphaFoldDB" id="A0A151WRT4"/>
<organism evidence="2 3">
    <name type="scientific">Mycetomoellerius zeteki</name>
    <dbReference type="NCBI Taxonomy" id="64791"/>
    <lineage>
        <taxon>Eukaryota</taxon>
        <taxon>Metazoa</taxon>
        <taxon>Ecdysozoa</taxon>
        <taxon>Arthropoda</taxon>
        <taxon>Hexapoda</taxon>
        <taxon>Insecta</taxon>
        <taxon>Pterygota</taxon>
        <taxon>Neoptera</taxon>
        <taxon>Endopterygota</taxon>
        <taxon>Hymenoptera</taxon>
        <taxon>Apocrita</taxon>
        <taxon>Aculeata</taxon>
        <taxon>Formicoidea</taxon>
        <taxon>Formicidae</taxon>
        <taxon>Myrmicinae</taxon>
        <taxon>Mycetomoellerius</taxon>
    </lineage>
</organism>